<evidence type="ECO:0000259" key="5">
    <source>
        <dbReference type="Pfam" id="PF25876"/>
    </source>
</evidence>
<dbReference type="AlphaFoldDB" id="U2EPK0"/>
<dbReference type="OrthoDB" id="9800613at2"/>
<protein>
    <submittedName>
        <fullName evidence="9">Efflux transporter RND family MFP subunit protein</fullName>
    </submittedName>
</protein>
<dbReference type="Gene3D" id="2.40.30.170">
    <property type="match status" value="1"/>
</dbReference>
<feature type="region of interest" description="Disordered" evidence="4">
    <location>
        <begin position="35"/>
        <end position="54"/>
    </location>
</feature>
<gene>
    <name evidence="9" type="ORF">SSPSH_001196</name>
</gene>
<feature type="coiled-coil region" evidence="3">
    <location>
        <begin position="120"/>
        <end position="185"/>
    </location>
</feature>
<dbReference type="GO" id="GO:0022857">
    <property type="term" value="F:transmembrane transporter activity"/>
    <property type="evidence" value="ECO:0007669"/>
    <property type="project" value="InterPro"/>
</dbReference>
<dbReference type="InterPro" id="IPR006143">
    <property type="entry name" value="RND_pump_MFP"/>
</dbReference>
<dbReference type="Pfam" id="PF25944">
    <property type="entry name" value="Beta-barrel_RND"/>
    <property type="match status" value="1"/>
</dbReference>
<feature type="domain" description="Multidrug resistance protein MdtA-like C-terminal permuted SH3" evidence="8">
    <location>
        <begin position="318"/>
        <end position="378"/>
    </location>
</feature>
<dbReference type="GO" id="GO:0046677">
    <property type="term" value="P:response to antibiotic"/>
    <property type="evidence" value="ECO:0007669"/>
    <property type="project" value="TreeGrafter"/>
</dbReference>
<comment type="caution">
    <text evidence="9">The sequence shown here is derived from an EMBL/GenBank/DDBJ whole genome shotgun (WGS) entry which is preliminary data.</text>
</comment>
<sequence>MHHPFPAHARRVSNGLRVSLMVVFAVALSACGGGGDGAGGQQGQQGQQQQPPMPVDVHTVIPHSVDIMSEYPGRVRGRRTVEVRARVEGILEKRFYNEGEIVNEGDMLFTIDPRPFQAVVNQRKAELSSAKASLNQAQRNWGRVRRLYDVDAVSEAERDDSLSQLETARASVQQAEANLDAAQIDLGYTKVKAPLTGVTSLRDVDEGALVSNGTQLTTITQLDPVQVLFALPEDDAIARNKAMAAMGAQSTSERTREATIILPNGDEFPAKGVVDFTQSTINPETGTVQLRAVVENTNNGLMPGRYVRARIRLDTRHNAVVVPNVAVSDGEQQTQVFIVGDDGKAKAVKVKLGPSVEEGRLVESGLSGGEQVIVSGLGQLKPGAAVKVKSDQGNESAGGKNEAGADGNNAQQEPVGESASAESQPSDKAVAGVEGRALRLSPREPLQQIDKPRSHTRTRPTYRTDDAYAANVGRGS</sequence>
<evidence type="ECO:0000313" key="10">
    <source>
        <dbReference type="Proteomes" id="UP000006242"/>
    </source>
</evidence>
<dbReference type="Pfam" id="PF25917">
    <property type="entry name" value="BSH_RND"/>
    <property type="match status" value="1"/>
</dbReference>
<evidence type="ECO:0000256" key="3">
    <source>
        <dbReference type="SAM" id="Coils"/>
    </source>
</evidence>
<dbReference type="EMBL" id="AFNV02000007">
    <property type="protein sequence ID" value="ERJ19735.1"/>
    <property type="molecule type" value="Genomic_DNA"/>
</dbReference>
<proteinExistence type="inferred from homology"/>
<dbReference type="SUPFAM" id="SSF111369">
    <property type="entry name" value="HlyD-like secretion proteins"/>
    <property type="match status" value="1"/>
</dbReference>
<dbReference type="GO" id="GO:0030313">
    <property type="term" value="C:cell envelope"/>
    <property type="evidence" value="ECO:0007669"/>
    <property type="project" value="UniProtKB-SubCell"/>
</dbReference>
<dbReference type="Pfam" id="PF25876">
    <property type="entry name" value="HH_MFP_RND"/>
    <property type="match status" value="1"/>
</dbReference>
<dbReference type="Gene3D" id="2.40.420.20">
    <property type="match status" value="1"/>
</dbReference>
<accession>U2EPK0</accession>
<evidence type="ECO:0000313" key="9">
    <source>
        <dbReference type="EMBL" id="ERJ19735.1"/>
    </source>
</evidence>
<dbReference type="NCBIfam" id="TIGR01730">
    <property type="entry name" value="RND_mfp"/>
    <property type="match status" value="1"/>
</dbReference>
<dbReference type="PANTHER" id="PTHR30158">
    <property type="entry name" value="ACRA/E-RELATED COMPONENT OF DRUG EFFLUX TRANSPORTER"/>
    <property type="match status" value="1"/>
</dbReference>
<dbReference type="InterPro" id="IPR058625">
    <property type="entry name" value="MdtA-like_BSH"/>
</dbReference>
<evidence type="ECO:0000259" key="8">
    <source>
        <dbReference type="Pfam" id="PF25967"/>
    </source>
</evidence>
<evidence type="ECO:0000256" key="1">
    <source>
        <dbReference type="ARBA" id="ARBA00004519"/>
    </source>
</evidence>
<dbReference type="InterPro" id="IPR058626">
    <property type="entry name" value="MdtA-like_b-barrel"/>
</dbReference>
<name>U2EPK0_9GAMM</name>
<evidence type="ECO:0000259" key="7">
    <source>
        <dbReference type="Pfam" id="PF25944"/>
    </source>
</evidence>
<dbReference type="RefSeq" id="WP_021031472.1">
    <property type="nucleotide sequence ID" value="NZ_AFNV02000007.1"/>
</dbReference>
<dbReference type="eggNOG" id="COG0845">
    <property type="taxonomic scope" value="Bacteria"/>
</dbReference>
<evidence type="ECO:0000259" key="6">
    <source>
        <dbReference type="Pfam" id="PF25917"/>
    </source>
</evidence>
<dbReference type="Gene3D" id="1.10.287.470">
    <property type="entry name" value="Helix hairpin bin"/>
    <property type="match status" value="1"/>
</dbReference>
<feature type="domain" description="Multidrug resistance protein MdtA-like alpha-helical hairpin" evidence="5">
    <location>
        <begin position="121"/>
        <end position="189"/>
    </location>
</feature>
<dbReference type="Gene3D" id="2.40.50.100">
    <property type="match status" value="1"/>
</dbReference>
<comment type="similarity">
    <text evidence="2">Belongs to the membrane fusion protein (MFP) (TC 8.A.1) family.</text>
</comment>
<dbReference type="Pfam" id="PF25967">
    <property type="entry name" value="RND-MFP_C"/>
    <property type="match status" value="1"/>
</dbReference>
<dbReference type="GO" id="GO:0005886">
    <property type="term" value="C:plasma membrane"/>
    <property type="evidence" value="ECO:0007669"/>
    <property type="project" value="TreeGrafter"/>
</dbReference>
<dbReference type="Proteomes" id="UP000006242">
    <property type="component" value="Unassembled WGS sequence"/>
</dbReference>
<evidence type="ECO:0000256" key="2">
    <source>
        <dbReference type="ARBA" id="ARBA00009477"/>
    </source>
</evidence>
<dbReference type="InterPro" id="IPR058627">
    <property type="entry name" value="MdtA-like_C"/>
</dbReference>
<organism evidence="9 10">
    <name type="scientific">Salinisphaera shabanensis E1L3A</name>
    <dbReference type="NCBI Taxonomy" id="1033802"/>
    <lineage>
        <taxon>Bacteria</taxon>
        <taxon>Pseudomonadati</taxon>
        <taxon>Pseudomonadota</taxon>
        <taxon>Gammaproteobacteria</taxon>
        <taxon>Salinisphaerales</taxon>
        <taxon>Salinisphaeraceae</taxon>
        <taxon>Salinisphaera</taxon>
    </lineage>
</organism>
<keyword evidence="3" id="KW-0175">Coiled coil</keyword>
<evidence type="ECO:0000256" key="4">
    <source>
        <dbReference type="SAM" id="MobiDB-lite"/>
    </source>
</evidence>
<dbReference type="InterPro" id="IPR058624">
    <property type="entry name" value="MdtA-like_HH"/>
</dbReference>
<reference evidence="9 10" key="2">
    <citation type="journal article" date="2013" name="PLoS ONE">
        <title>INDIGO - INtegrated Data Warehouse of MIcrobial GenOmes with Examples from the Red Sea Extremophiles.</title>
        <authorList>
            <person name="Alam I."/>
            <person name="Antunes A."/>
            <person name="Kamau A.A."/>
            <person name="Ba Alawi W."/>
            <person name="Kalkatawi M."/>
            <person name="Stingl U."/>
            <person name="Bajic V.B."/>
        </authorList>
    </citation>
    <scope>NUCLEOTIDE SEQUENCE [LARGE SCALE GENOMIC DNA]</scope>
    <source>
        <strain evidence="9 10">E1L3A</strain>
    </source>
</reference>
<feature type="region of interest" description="Disordered" evidence="4">
    <location>
        <begin position="385"/>
        <end position="476"/>
    </location>
</feature>
<reference evidence="9 10" key="1">
    <citation type="journal article" date="2011" name="J. Bacteriol.">
        <title>Genome sequence of Salinisphaera shabanensis, a gammaproteobacterium from the harsh, variable environment of the brine-seawater interface of the Shaban Deep in the Red Sea.</title>
        <authorList>
            <person name="Antunes A."/>
            <person name="Alam I."/>
            <person name="Bajic V.B."/>
            <person name="Stingl U."/>
        </authorList>
    </citation>
    <scope>NUCLEOTIDE SEQUENCE [LARGE SCALE GENOMIC DNA]</scope>
    <source>
        <strain evidence="9 10">E1L3A</strain>
    </source>
</reference>
<keyword evidence="10" id="KW-1185">Reference proteome</keyword>
<dbReference type="STRING" id="1033802.SSPSH_001196"/>
<feature type="domain" description="Multidrug resistance protein MdtA-like beta-barrel" evidence="7">
    <location>
        <begin position="224"/>
        <end position="315"/>
    </location>
</feature>
<comment type="subcellular location">
    <subcellularLocation>
        <location evidence="1">Cell inner membrane</location>
        <topology evidence="1">Lipid-anchor</topology>
    </subcellularLocation>
</comment>
<feature type="domain" description="Multidrug resistance protein MdtA-like barrel-sandwich hybrid" evidence="6">
    <location>
        <begin position="79"/>
        <end position="220"/>
    </location>
</feature>